<organism evidence="2 3">
    <name type="scientific">Rhodovulum steppense</name>
    <dbReference type="NCBI Taxonomy" id="540251"/>
    <lineage>
        <taxon>Bacteria</taxon>
        <taxon>Pseudomonadati</taxon>
        <taxon>Pseudomonadota</taxon>
        <taxon>Alphaproteobacteria</taxon>
        <taxon>Rhodobacterales</taxon>
        <taxon>Paracoccaceae</taxon>
        <taxon>Rhodovulum</taxon>
    </lineage>
</organism>
<dbReference type="Proteomes" id="UP000295277">
    <property type="component" value="Unassembled WGS sequence"/>
</dbReference>
<accession>A0A4R1YC14</accession>
<evidence type="ECO:0000313" key="3">
    <source>
        <dbReference type="Proteomes" id="UP000295277"/>
    </source>
</evidence>
<evidence type="ECO:0000313" key="2">
    <source>
        <dbReference type="EMBL" id="TCM73514.1"/>
    </source>
</evidence>
<comment type="caution">
    <text evidence="2">The sequence shown here is derived from an EMBL/GenBank/DDBJ whole genome shotgun (WGS) entry which is preliminary data.</text>
</comment>
<dbReference type="OrthoDB" id="7861405at2"/>
<name>A0A4R1YC14_9RHOB</name>
<feature type="region of interest" description="Disordered" evidence="1">
    <location>
        <begin position="134"/>
        <end position="174"/>
    </location>
</feature>
<keyword evidence="3" id="KW-1185">Reference proteome</keyword>
<dbReference type="RefSeq" id="WP_132697205.1">
    <property type="nucleotide sequence ID" value="NZ_SLVM01000049.1"/>
</dbReference>
<dbReference type="EMBL" id="SLVM01000049">
    <property type="protein sequence ID" value="TCM73514.1"/>
    <property type="molecule type" value="Genomic_DNA"/>
</dbReference>
<sequence length="174" mass="19809">MDDALLTPGNATPEQLKTYFRLSSVRAAREFARRLGIRCVNGAYPWFSIWMDGEHLAQPPRTRWAELKLNHLTAVDLAEVLDRSPRTARRKAWNKPDASFPDPLVFGPRHRRWRAAQVHAWRSGLPVPVYPTAPVLRPPKPEDTPQNVKPETHFDGFNPFQELAEAGQGGRKND</sequence>
<gene>
    <name evidence="2" type="ORF">EV216_1493</name>
</gene>
<reference evidence="2 3" key="1">
    <citation type="submission" date="2019-03" db="EMBL/GenBank/DDBJ databases">
        <title>Genomic Encyclopedia of Type Strains, Phase IV (KMG-IV): sequencing the most valuable type-strain genomes for metagenomic binning, comparative biology and taxonomic classification.</title>
        <authorList>
            <person name="Goeker M."/>
        </authorList>
    </citation>
    <scope>NUCLEOTIDE SEQUENCE [LARGE SCALE GENOMIC DNA]</scope>
    <source>
        <strain evidence="2 3">DSM 21153</strain>
    </source>
</reference>
<evidence type="ECO:0000256" key="1">
    <source>
        <dbReference type="SAM" id="MobiDB-lite"/>
    </source>
</evidence>
<protein>
    <submittedName>
        <fullName evidence="2">Uncharacterized protein</fullName>
    </submittedName>
</protein>
<proteinExistence type="predicted"/>
<dbReference type="AlphaFoldDB" id="A0A4R1YC14"/>